<dbReference type="Proteomes" id="UP000279386">
    <property type="component" value="Segment"/>
</dbReference>
<evidence type="ECO:0008006" key="3">
    <source>
        <dbReference type="Google" id="ProtNLM"/>
    </source>
</evidence>
<reference evidence="1 2" key="1">
    <citation type="submission" date="2016-07" db="EMBL/GenBank/DDBJ databases">
        <authorList>
            <person name="Millard A."/>
        </authorList>
    </citation>
    <scope>NUCLEOTIDE SEQUENCE [LARGE SCALE GENOMIC DNA]</scope>
</reference>
<sequence length="378" mass="41263">MLPFVRMLNYGNVAPEKLKVRDIVAGTNSLLLITEDNELWVRGNNAYGKLGIGTDTIVNVTEWTKVRDDVKFACASNLVCVVLTVDNKIFYCGDEWFESGGSTSSKVVTWKDVTTQFSAVNLSTVREMKMTYYCVGLLTNDNRLYAKGYDNNQTFGGSTSKVNAVLVASNVSKFYTSLPGTIYSSTTGGYYRCGISNTGALGTSTNLTSYNLYSAPEFASECAVGMSTLNSGILYYDTNGSTRYVIAGQNRNYQLGNSSSNTTNVYSYTELTGYRGRFRDLWSDMNNSVLSFAISTDGNTLYYAGTNTTLSSGDPGVEYSSTFKEVPHGFNDITKAASLAYLSIVQDSTGWYYSGNATTLYGLPSSDEFIPLPLPTII</sequence>
<dbReference type="Gene3D" id="2.130.10.30">
    <property type="entry name" value="Regulator of chromosome condensation 1/beta-lactamase-inhibitor protein II"/>
    <property type="match status" value="1"/>
</dbReference>
<dbReference type="InterPro" id="IPR009091">
    <property type="entry name" value="RCC1/BLIP-II"/>
</dbReference>
<gene>
    <name evidence="1" type="ORF">PSLUR01_00151</name>
</gene>
<name>A0A1C3S6D5_9CAUD</name>
<proteinExistence type="predicted"/>
<evidence type="ECO:0000313" key="1">
    <source>
        <dbReference type="EMBL" id="SCA80128.1"/>
    </source>
</evidence>
<dbReference type="PANTHER" id="PTHR45982">
    <property type="entry name" value="REGULATOR OF CHROMOSOME CONDENSATION"/>
    <property type="match status" value="1"/>
</dbReference>
<dbReference type="SUPFAM" id="SSF50985">
    <property type="entry name" value="RCC1/BLIP-II"/>
    <property type="match status" value="1"/>
</dbReference>
<dbReference type="PANTHER" id="PTHR45982:SF1">
    <property type="entry name" value="REGULATOR OF CHROMOSOME CONDENSATION"/>
    <property type="match status" value="1"/>
</dbReference>
<dbReference type="GO" id="GO:0005085">
    <property type="term" value="F:guanyl-nucleotide exchange factor activity"/>
    <property type="evidence" value="ECO:0007669"/>
    <property type="project" value="TreeGrafter"/>
</dbReference>
<dbReference type="EMBL" id="LT603033">
    <property type="protein sequence ID" value="SCA80128.1"/>
    <property type="molecule type" value="Genomic_DNA"/>
</dbReference>
<accession>A0A1C3S6D5</accession>
<protein>
    <recommendedName>
        <fullName evidence="3">DNA condensation protein</fullName>
    </recommendedName>
</protein>
<organism evidence="1 2">
    <name type="scientific">Escherichia phage vB_Eco_slurp01</name>
    <dbReference type="NCBI Taxonomy" id="1874688"/>
    <lineage>
        <taxon>Viruses</taxon>
        <taxon>Duplodnaviria</taxon>
        <taxon>Heunggongvirae</taxon>
        <taxon>Uroviricota</taxon>
        <taxon>Caudoviricetes</taxon>
        <taxon>Asteriusvirus</taxon>
        <taxon>Asteriusvirus PBECO4</taxon>
    </lineage>
</organism>
<dbReference type="InterPro" id="IPR051553">
    <property type="entry name" value="Ran_GTPase-activating"/>
</dbReference>
<evidence type="ECO:0000313" key="2">
    <source>
        <dbReference type="Proteomes" id="UP000279386"/>
    </source>
</evidence>